<accession>A0A9X2ACA8</accession>
<gene>
    <name evidence="2" type="ORF">ML462_14040</name>
</gene>
<comment type="caution">
    <text evidence="2">The sequence shown here is derived from an EMBL/GenBank/DDBJ whole genome shotgun (WGS) entry which is preliminary data.</text>
</comment>
<dbReference type="Pfam" id="PF18925">
    <property type="entry name" value="DUF5675"/>
    <property type="match status" value="1"/>
</dbReference>
<evidence type="ECO:0000313" key="2">
    <source>
        <dbReference type="EMBL" id="MCH4824292.1"/>
    </source>
</evidence>
<dbReference type="EMBL" id="JAKVTV010000005">
    <property type="protein sequence ID" value="MCH4824292.1"/>
    <property type="molecule type" value="Genomic_DNA"/>
</dbReference>
<dbReference type="InterPro" id="IPR043732">
    <property type="entry name" value="DUF5675"/>
</dbReference>
<evidence type="ECO:0000313" key="3">
    <source>
        <dbReference type="Proteomes" id="UP001139226"/>
    </source>
</evidence>
<proteinExistence type="predicted"/>
<protein>
    <submittedName>
        <fullName evidence="2">DUF5675 family protein</fullName>
    </submittedName>
</protein>
<organism evidence="2 3">
    <name type="scientific">Christiangramia lutea</name>
    <dbReference type="NCBI Taxonomy" id="1607951"/>
    <lineage>
        <taxon>Bacteria</taxon>
        <taxon>Pseudomonadati</taxon>
        <taxon>Bacteroidota</taxon>
        <taxon>Flavobacteriia</taxon>
        <taxon>Flavobacteriales</taxon>
        <taxon>Flavobacteriaceae</taxon>
        <taxon>Christiangramia</taxon>
    </lineage>
</organism>
<dbReference type="RefSeq" id="WP_240714460.1">
    <property type="nucleotide sequence ID" value="NZ_JAKVTV010000005.1"/>
</dbReference>
<dbReference type="Proteomes" id="UP001139226">
    <property type="component" value="Unassembled WGS sequence"/>
</dbReference>
<feature type="domain" description="DUF5675" evidence="1">
    <location>
        <begin position="5"/>
        <end position="124"/>
    </location>
</feature>
<sequence length="136" mass="15540">MKVLIERIIDDGTQTLGRLFVLDKNNAIKYQCDTLELSWKENKNRISCIPEGEYTVLKRFSKKFKNHFHITKVEGRSYILIHSGNFYSQILGCVLVGNDLKEINGDGRLDVVNSRETLADLLGILPGEFKLKIVKV</sequence>
<dbReference type="AlphaFoldDB" id="A0A9X2ACA8"/>
<keyword evidence="3" id="KW-1185">Reference proteome</keyword>
<reference evidence="2" key="1">
    <citation type="submission" date="2022-03" db="EMBL/GenBank/DDBJ databases">
        <title>Gramella crocea sp. nov., isolated from activated sludge of a seafood processing plant.</title>
        <authorList>
            <person name="Zhang X."/>
        </authorList>
    </citation>
    <scope>NUCLEOTIDE SEQUENCE</scope>
    <source>
        <strain evidence="2">YJ019</strain>
    </source>
</reference>
<evidence type="ECO:0000259" key="1">
    <source>
        <dbReference type="Pfam" id="PF18925"/>
    </source>
</evidence>
<name>A0A9X2ACA8_9FLAO</name>